<dbReference type="EMBL" id="JBCGBO010000002">
    <property type="protein sequence ID" value="KAK9221488.1"/>
    <property type="molecule type" value="Genomic_DNA"/>
</dbReference>
<evidence type="ECO:0000256" key="3">
    <source>
        <dbReference type="ARBA" id="ARBA00022617"/>
    </source>
</evidence>
<gene>
    <name evidence="10" type="ORF">WN944_009914</name>
</gene>
<keyword evidence="11" id="KW-1185">Reference proteome</keyword>
<keyword evidence="9" id="KW-0812">Transmembrane</keyword>
<proteinExistence type="inferred from homology"/>
<dbReference type="InterPro" id="IPR001128">
    <property type="entry name" value="Cyt_P450"/>
</dbReference>
<comment type="caution">
    <text evidence="10">The sequence shown here is derived from an EMBL/GenBank/DDBJ whole genome shotgun (WGS) entry which is preliminary data.</text>
</comment>
<evidence type="ECO:0000256" key="5">
    <source>
        <dbReference type="ARBA" id="ARBA00023002"/>
    </source>
</evidence>
<dbReference type="Pfam" id="PF00067">
    <property type="entry name" value="p450"/>
    <property type="match status" value="1"/>
</dbReference>
<evidence type="ECO:0000256" key="4">
    <source>
        <dbReference type="ARBA" id="ARBA00022723"/>
    </source>
</evidence>
<dbReference type="GO" id="GO:0005506">
    <property type="term" value="F:iron ion binding"/>
    <property type="evidence" value="ECO:0007669"/>
    <property type="project" value="InterPro"/>
</dbReference>
<evidence type="ECO:0000313" key="10">
    <source>
        <dbReference type="EMBL" id="KAK9221488.1"/>
    </source>
</evidence>
<dbReference type="AlphaFoldDB" id="A0AAP0QWQ6"/>
<evidence type="ECO:0008006" key="12">
    <source>
        <dbReference type="Google" id="ProtNLM"/>
    </source>
</evidence>
<comment type="cofactor">
    <cofactor evidence="1 8">
        <name>heme</name>
        <dbReference type="ChEBI" id="CHEBI:30413"/>
    </cofactor>
</comment>
<evidence type="ECO:0000256" key="2">
    <source>
        <dbReference type="ARBA" id="ARBA00010617"/>
    </source>
</evidence>
<dbReference type="GO" id="GO:0016705">
    <property type="term" value="F:oxidoreductase activity, acting on paired donors, with incorporation or reduction of molecular oxygen"/>
    <property type="evidence" value="ECO:0007669"/>
    <property type="project" value="InterPro"/>
</dbReference>
<dbReference type="PRINTS" id="PR00463">
    <property type="entry name" value="EP450I"/>
</dbReference>
<dbReference type="Gene3D" id="1.10.630.10">
    <property type="entry name" value="Cytochrome P450"/>
    <property type="match status" value="1"/>
</dbReference>
<dbReference type="Proteomes" id="UP001428341">
    <property type="component" value="Unassembled WGS sequence"/>
</dbReference>
<dbReference type="GO" id="GO:0020037">
    <property type="term" value="F:heme binding"/>
    <property type="evidence" value="ECO:0007669"/>
    <property type="project" value="InterPro"/>
</dbReference>
<keyword evidence="4 8" id="KW-0479">Metal-binding</keyword>
<evidence type="ECO:0000256" key="8">
    <source>
        <dbReference type="PIRSR" id="PIRSR602401-1"/>
    </source>
</evidence>
<evidence type="ECO:0000313" key="11">
    <source>
        <dbReference type="Proteomes" id="UP001428341"/>
    </source>
</evidence>
<dbReference type="InterPro" id="IPR002401">
    <property type="entry name" value="Cyt_P450_E_grp-I"/>
</dbReference>
<evidence type="ECO:0000256" key="6">
    <source>
        <dbReference type="ARBA" id="ARBA00023004"/>
    </source>
</evidence>
<keyword evidence="6 8" id="KW-0408">Iron</keyword>
<dbReference type="InterPro" id="IPR036396">
    <property type="entry name" value="Cyt_P450_sf"/>
</dbReference>
<dbReference type="GO" id="GO:0004497">
    <property type="term" value="F:monooxygenase activity"/>
    <property type="evidence" value="ECO:0007669"/>
    <property type="project" value="UniProtKB-KW"/>
</dbReference>
<comment type="similarity">
    <text evidence="2">Belongs to the cytochrome P450 family.</text>
</comment>
<keyword evidence="3 8" id="KW-0349">Heme</keyword>
<feature type="binding site" description="axial binding residue" evidence="8">
    <location>
        <position position="465"/>
    </location>
    <ligand>
        <name>heme</name>
        <dbReference type="ChEBI" id="CHEBI:30413"/>
    </ligand>
    <ligandPart>
        <name>Fe</name>
        <dbReference type="ChEBI" id="CHEBI:18248"/>
    </ligandPart>
</feature>
<keyword evidence="7" id="KW-0503">Monooxygenase</keyword>
<name>A0AAP0QWQ6_9ROSI</name>
<organism evidence="10 11">
    <name type="scientific">Citrus x changshan-huyou</name>
    <dbReference type="NCBI Taxonomy" id="2935761"/>
    <lineage>
        <taxon>Eukaryota</taxon>
        <taxon>Viridiplantae</taxon>
        <taxon>Streptophyta</taxon>
        <taxon>Embryophyta</taxon>
        <taxon>Tracheophyta</taxon>
        <taxon>Spermatophyta</taxon>
        <taxon>Magnoliopsida</taxon>
        <taxon>eudicotyledons</taxon>
        <taxon>Gunneridae</taxon>
        <taxon>Pentapetalae</taxon>
        <taxon>rosids</taxon>
        <taxon>malvids</taxon>
        <taxon>Sapindales</taxon>
        <taxon>Rutaceae</taxon>
        <taxon>Aurantioideae</taxon>
        <taxon>Citrus</taxon>
    </lineage>
</organism>
<dbReference type="CDD" id="cd11064">
    <property type="entry name" value="CYP86A"/>
    <property type="match status" value="1"/>
</dbReference>
<dbReference type="PRINTS" id="PR00385">
    <property type="entry name" value="P450"/>
</dbReference>
<protein>
    <recommendedName>
        <fullName evidence="12">Cytochrome P450</fullName>
    </recommendedName>
</protein>
<keyword evidence="9" id="KW-0472">Membrane</keyword>
<feature type="transmembrane region" description="Helical" evidence="9">
    <location>
        <begin position="6"/>
        <end position="25"/>
    </location>
</feature>
<dbReference type="PANTHER" id="PTHR24296">
    <property type="entry name" value="CYTOCHROME P450"/>
    <property type="match status" value="1"/>
</dbReference>
<accession>A0AAP0QWQ6</accession>
<sequence length="524" mass="61093">MAITISYVEMIVAFLFILIGCLWCFKRSSRTRMLSTLVLNTHQLHEFATRVLKKSRGTLEFKGPWFAKMDFIITSDPMNVHYISSKNFSNYPKGPDLRMILEPFGDGVFAADGNLWKMQRKMIHSVMKHKKFESALEKTIYQKLENGLIPVLDHASEVGIKVDLQDVFQRFTFDDICMSVLGIDPKYLSIEFPQVAYANAFNATEQAVFYRHIVPKSWWKLQKWLHIGKEKELSKAMKTFDRFLYECIPLKRPERLLTSRKASTEEEEEEFDVLTAFMVEGEEEEEMNEDREIGALRRNDKFLRDTAFNLLAAGKETVSSGLVWFFWLVAKHPSVENKILEEMKANMVMQKEEEEEHRDKRFLFDAKEVNRMVYLHAALRETLRLYPPVPYNHKIAAQADVLPSGHRINKNHSILISYYAMGRMEQIWGKDCLEFKPERWISERGSIVHVPSYKFTAFHAGPRNCLEKDTAFIQMKMVAALILGNYQVKIVQGHPVSPCNSMVLHMKYGLKVQLSKRTTRYHDM</sequence>
<evidence type="ECO:0000256" key="9">
    <source>
        <dbReference type="SAM" id="Phobius"/>
    </source>
</evidence>
<dbReference type="SUPFAM" id="SSF48264">
    <property type="entry name" value="Cytochrome P450"/>
    <property type="match status" value="1"/>
</dbReference>
<evidence type="ECO:0000256" key="1">
    <source>
        <dbReference type="ARBA" id="ARBA00001971"/>
    </source>
</evidence>
<keyword evidence="9" id="KW-1133">Transmembrane helix</keyword>
<reference evidence="10 11" key="1">
    <citation type="submission" date="2024-05" db="EMBL/GenBank/DDBJ databases">
        <title>Haplotype-resolved chromosome-level genome assembly of Huyou (Citrus changshanensis).</title>
        <authorList>
            <person name="Miao C."/>
            <person name="Chen W."/>
            <person name="Wu Y."/>
            <person name="Wang L."/>
            <person name="Zhao S."/>
            <person name="Grierson D."/>
            <person name="Xu C."/>
            <person name="Chen K."/>
        </authorList>
    </citation>
    <scope>NUCLEOTIDE SEQUENCE [LARGE SCALE GENOMIC DNA]</scope>
    <source>
        <strain evidence="10">01-14</strain>
        <tissue evidence="10">Leaf</tissue>
    </source>
</reference>
<evidence type="ECO:0000256" key="7">
    <source>
        <dbReference type="ARBA" id="ARBA00023033"/>
    </source>
</evidence>
<keyword evidence="5" id="KW-0560">Oxidoreductase</keyword>